<dbReference type="PROSITE" id="PS50011">
    <property type="entry name" value="PROTEIN_KINASE_DOM"/>
    <property type="match status" value="1"/>
</dbReference>
<evidence type="ECO:0000313" key="3">
    <source>
        <dbReference type="Proteomes" id="UP000031192"/>
    </source>
</evidence>
<dbReference type="AlphaFoldDB" id="A0A0B4G5K0"/>
<dbReference type="HOGENOM" id="CLU_1277881_0_0_1"/>
<dbReference type="Proteomes" id="UP000031192">
    <property type="component" value="Unassembled WGS sequence"/>
</dbReference>
<name>A0A0B4G5K0_METGA</name>
<evidence type="ECO:0000259" key="1">
    <source>
        <dbReference type="PROSITE" id="PS50011"/>
    </source>
</evidence>
<sequence>MEVSDGSRLQDHKLSAIDLHPGNVAFAQPGPAHINNFLIEPPPEHEIRRKDELPTPAHLPQRVCEPQDVGFGPGVVKILDFGHSFRPVNGAVYPATVFPSGTPRPPELLSGQKAATLPFKADSWYLGQLIYFILTHGWCLFPSSIGSDSEDALEEYKDRLTKLHNGQDNLMNQLPLSVKEHFTPYVLALLEIQPQMRLSISDLRWDKLFMETAITL</sequence>
<organism evidence="2 3">
    <name type="scientific">Metarhizium guizhouense (strain ARSEF 977)</name>
    <dbReference type="NCBI Taxonomy" id="1276136"/>
    <lineage>
        <taxon>Eukaryota</taxon>
        <taxon>Fungi</taxon>
        <taxon>Dikarya</taxon>
        <taxon>Ascomycota</taxon>
        <taxon>Pezizomycotina</taxon>
        <taxon>Sordariomycetes</taxon>
        <taxon>Hypocreomycetidae</taxon>
        <taxon>Hypocreales</taxon>
        <taxon>Clavicipitaceae</taxon>
        <taxon>Metarhizium</taxon>
    </lineage>
</organism>
<dbReference type="SUPFAM" id="SSF56112">
    <property type="entry name" value="Protein kinase-like (PK-like)"/>
    <property type="match status" value="1"/>
</dbReference>
<dbReference type="GO" id="GO:0005524">
    <property type="term" value="F:ATP binding"/>
    <property type="evidence" value="ECO:0007669"/>
    <property type="project" value="InterPro"/>
</dbReference>
<comment type="caution">
    <text evidence="2">The sequence shown here is derived from an EMBL/GenBank/DDBJ whole genome shotgun (WGS) entry which is preliminary data.</text>
</comment>
<dbReference type="EMBL" id="AZNH01000112">
    <property type="protein sequence ID" value="KID81910.1"/>
    <property type="molecule type" value="Genomic_DNA"/>
</dbReference>
<feature type="domain" description="Protein kinase" evidence="1">
    <location>
        <begin position="1"/>
        <end position="209"/>
    </location>
</feature>
<proteinExistence type="predicted"/>
<protein>
    <submittedName>
        <fullName evidence="2">Protein kinase-like domain protein</fullName>
    </submittedName>
</protein>
<dbReference type="Gene3D" id="1.10.510.10">
    <property type="entry name" value="Transferase(Phosphotransferase) domain 1"/>
    <property type="match status" value="1"/>
</dbReference>
<gene>
    <name evidence="2" type="ORF">MGU_10758</name>
</gene>
<keyword evidence="3" id="KW-1185">Reference proteome</keyword>
<accession>A0A0B4G5K0</accession>
<dbReference type="InterPro" id="IPR011009">
    <property type="entry name" value="Kinase-like_dom_sf"/>
</dbReference>
<dbReference type="InterPro" id="IPR000719">
    <property type="entry name" value="Prot_kinase_dom"/>
</dbReference>
<evidence type="ECO:0000313" key="2">
    <source>
        <dbReference type="EMBL" id="KID81910.1"/>
    </source>
</evidence>
<reference evidence="2 3" key="1">
    <citation type="journal article" date="2014" name="Proc. Natl. Acad. Sci. U.S.A.">
        <title>Trajectory and genomic determinants of fungal-pathogen speciation and host adaptation.</title>
        <authorList>
            <person name="Hu X."/>
            <person name="Xiao G."/>
            <person name="Zheng P."/>
            <person name="Shang Y."/>
            <person name="Su Y."/>
            <person name="Zhang X."/>
            <person name="Liu X."/>
            <person name="Zhan S."/>
            <person name="St Leger R.J."/>
            <person name="Wang C."/>
        </authorList>
    </citation>
    <scope>NUCLEOTIDE SEQUENCE [LARGE SCALE GENOMIC DNA]</scope>
    <source>
        <strain evidence="2 3">ARSEF 977</strain>
    </source>
</reference>
<dbReference type="GO" id="GO:0004672">
    <property type="term" value="F:protein kinase activity"/>
    <property type="evidence" value="ECO:0007669"/>
    <property type="project" value="InterPro"/>
</dbReference>